<name>A0A143PIW8_LUTPR</name>
<protein>
    <submittedName>
        <fullName evidence="3">Type VI secretion protein, EvpB/ family</fullName>
    </submittedName>
</protein>
<dbReference type="InterPro" id="IPR008312">
    <property type="entry name" value="T6SS_TssB1"/>
</dbReference>
<dbReference type="KEGG" id="abac:LuPra_00894"/>
<dbReference type="PATRIC" id="fig|1813736.3.peg.937"/>
<evidence type="ECO:0000259" key="2">
    <source>
        <dbReference type="Pfam" id="PF18945"/>
    </source>
</evidence>
<keyword evidence="4" id="KW-1185">Reference proteome</keyword>
<feature type="domain" description="TssC1 C-terminal" evidence="2">
    <location>
        <begin position="424"/>
        <end position="516"/>
    </location>
</feature>
<gene>
    <name evidence="3" type="ORF">LuPra_00894</name>
</gene>
<dbReference type="NCBIfam" id="TIGR03358">
    <property type="entry name" value="VI_chp_5"/>
    <property type="match status" value="1"/>
</dbReference>
<proteinExistence type="predicted"/>
<dbReference type="Proteomes" id="UP000076079">
    <property type="component" value="Chromosome"/>
</dbReference>
<dbReference type="Pfam" id="PF18945">
    <property type="entry name" value="VipB_2"/>
    <property type="match status" value="1"/>
</dbReference>
<reference evidence="3 4" key="1">
    <citation type="journal article" date="2016" name="Genome Announc.">
        <title>First Complete Genome Sequence of a Subdivision 6 Acidobacterium Strain.</title>
        <authorList>
            <person name="Huang S."/>
            <person name="Vieira S."/>
            <person name="Bunk B."/>
            <person name="Riedel T."/>
            <person name="Sproer C."/>
            <person name="Overmann J."/>
        </authorList>
    </citation>
    <scope>NUCLEOTIDE SEQUENCE [LARGE SCALE GENOMIC DNA]</scope>
    <source>
        <strain evidence="4">DSM 100886 HEG_-6_39</strain>
    </source>
</reference>
<evidence type="ECO:0000313" key="3">
    <source>
        <dbReference type="EMBL" id="AMY07714.1"/>
    </source>
</evidence>
<evidence type="ECO:0000313" key="4">
    <source>
        <dbReference type="Proteomes" id="UP000076079"/>
    </source>
</evidence>
<dbReference type="NCBIfam" id="TIGR03355">
    <property type="entry name" value="VI_chp_2"/>
    <property type="match status" value="1"/>
</dbReference>
<dbReference type="EMBL" id="CP015136">
    <property type="protein sequence ID" value="AMY07714.1"/>
    <property type="molecule type" value="Genomic_DNA"/>
</dbReference>
<dbReference type="InterPro" id="IPR010269">
    <property type="entry name" value="T6SS_TssC-like"/>
</dbReference>
<dbReference type="Pfam" id="PF05943">
    <property type="entry name" value="VipB"/>
    <property type="match status" value="1"/>
</dbReference>
<dbReference type="PANTHER" id="PTHR35565:SF1">
    <property type="entry name" value="TYPE VI SECRETION SYSTEM CONTRACTILE SHEATH LARGE SUBUNIT"/>
    <property type="match status" value="1"/>
</dbReference>
<accession>A0A143PIW8</accession>
<dbReference type="AlphaFoldDB" id="A0A143PIW8"/>
<dbReference type="InterPro" id="IPR044031">
    <property type="entry name" value="TssC1_N"/>
</dbReference>
<evidence type="ECO:0000259" key="1">
    <source>
        <dbReference type="Pfam" id="PF05943"/>
    </source>
</evidence>
<reference evidence="4" key="2">
    <citation type="submission" date="2016-04" db="EMBL/GenBank/DDBJ databases">
        <title>First Complete Genome Sequence of a Subdivision 6 Acidobacterium.</title>
        <authorList>
            <person name="Huang S."/>
            <person name="Vieira S."/>
            <person name="Bunk B."/>
            <person name="Riedel T."/>
            <person name="Sproeer C."/>
            <person name="Overmann J."/>
        </authorList>
    </citation>
    <scope>NUCLEOTIDE SEQUENCE [LARGE SCALE GENOMIC DNA]</scope>
    <source>
        <strain evidence="4">DSM 100886 HEG_-6_39</strain>
    </source>
</reference>
<dbReference type="PANTHER" id="PTHR35565">
    <property type="entry name" value="CYTOPLASMIC PROTEIN-RELATED"/>
    <property type="match status" value="1"/>
</dbReference>
<organism evidence="3 4">
    <name type="scientific">Luteitalea pratensis</name>
    <dbReference type="NCBI Taxonomy" id="1855912"/>
    <lineage>
        <taxon>Bacteria</taxon>
        <taxon>Pseudomonadati</taxon>
        <taxon>Acidobacteriota</taxon>
        <taxon>Vicinamibacteria</taxon>
        <taxon>Vicinamibacterales</taxon>
        <taxon>Vicinamibacteraceae</taxon>
        <taxon>Luteitalea</taxon>
    </lineage>
</organism>
<feature type="domain" description="TssC1 N-terminal" evidence="1">
    <location>
        <begin position="115"/>
        <end position="413"/>
    </location>
</feature>
<sequence>MHYEVDVNGATRRVELPFVLGVMADLSGQPDQQLEPLDAREFVPVDADTFDTLLAAARPRVMFQVPNHLVDDGSDSSIELTFGCLDDFAPGRVAHRITALHHLLERRSNGGEAAARQIDALVDKQLSAIVHHPSFQRLEATWRSLHRLVTQTEIDDDLKIAVLNVTKLEVGKTLKRYKGAGWDRSPIFKRIHDERYGAAGGEPFACLLLDYEFDHGPADVEMLTQLSKIGAAASVPFLGAAAPRLFSLDSWLELSQPIYLAKIFASPEYAAWRSLREAEDARYLVLTLPRCVVRSRYERRSSVADEYDFHEDAGDGHAGILWGNAAYLFAENILRSFRIHGWPTRINGLQTGGAVEGLPPVSVPRPTGPGHTMVVTETMVPDRREGELAQCGLTALVARGESGLAEFVSAVTLSKPMQHLDSDATANAILASRLASVLSIGRVAHYIRAMARDVSSLGDRATVQAWFEKWIADYVDPSPASPGGLFALPRPLAAAEVTVEDVDGGGHTVKFFCRPNF</sequence>
<dbReference type="InterPro" id="IPR044032">
    <property type="entry name" value="TssC1_C"/>
</dbReference>
<dbReference type="STRING" id="1855912.LuPra_00894"/>
<dbReference type="Pfam" id="PF05591">
    <property type="entry name" value="T6SS_VipA"/>
    <property type="match status" value="1"/>
</dbReference>